<dbReference type="EMBL" id="CR382133">
    <property type="protein sequence ID" value="CAG84707.1"/>
    <property type="molecule type" value="Genomic_DNA"/>
</dbReference>
<evidence type="ECO:0000313" key="1">
    <source>
        <dbReference type="EMBL" id="CAG84707.1"/>
    </source>
</evidence>
<evidence type="ECO:0000313" key="2">
    <source>
        <dbReference type="Proteomes" id="UP000000599"/>
    </source>
</evidence>
<dbReference type="eggNOG" id="ENOG502T178">
    <property type="taxonomic scope" value="Eukaryota"/>
</dbReference>
<organism evidence="1 2">
    <name type="scientific">Debaryomyces hansenii (strain ATCC 36239 / CBS 767 / BCRC 21394 / JCM 1990 / NBRC 0083 / IGC 2968)</name>
    <name type="common">Yeast</name>
    <name type="synonym">Torulaspora hansenii</name>
    <dbReference type="NCBI Taxonomy" id="284592"/>
    <lineage>
        <taxon>Eukaryota</taxon>
        <taxon>Fungi</taxon>
        <taxon>Dikarya</taxon>
        <taxon>Ascomycota</taxon>
        <taxon>Saccharomycotina</taxon>
        <taxon>Pichiomycetes</taxon>
        <taxon>Debaryomycetaceae</taxon>
        <taxon>Debaryomyces</taxon>
    </lineage>
</organism>
<protein>
    <submittedName>
        <fullName evidence="1">DEHA2A09548p</fullName>
    </submittedName>
</protein>
<name>Q6BYH3_DEBHA</name>
<sequence length="78" mass="8773">MSEYPEYINGEPPVITLEEYDVAPWGKTTCVDSRPDGYVIVIMEKPEVVVARIDKSGDETLDKIFRSAKQTHAEQSAK</sequence>
<accession>Q6BYH3</accession>
<keyword evidence="2" id="KW-1185">Reference proteome</keyword>
<dbReference type="HOGENOM" id="CLU_199938_0_0_1"/>
<dbReference type="KEGG" id="dha:DEHA2A09548g"/>
<dbReference type="Proteomes" id="UP000000599">
    <property type="component" value="Chromosome A"/>
</dbReference>
<dbReference type="GeneID" id="2899391"/>
<reference evidence="1 2" key="1">
    <citation type="journal article" date="2004" name="Nature">
        <title>Genome evolution in yeasts.</title>
        <authorList>
            <consortium name="Genolevures"/>
            <person name="Dujon B."/>
            <person name="Sherman D."/>
            <person name="Fischer G."/>
            <person name="Durrens P."/>
            <person name="Casaregola S."/>
            <person name="Lafontaine I."/>
            <person name="de Montigny J."/>
            <person name="Marck C."/>
            <person name="Neuveglise C."/>
            <person name="Talla E."/>
            <person name="Goffard N."/>
            <person name="Frangeul L."/>
            <person name="Aigle M."/>
            <person name="Anthouard V."/>
            <person name="Babour A."/>
            <person name="Barbe V."/>
            <person name="Barnay S."/>
            <person name="Blanchin S."/>
            <person name="Beckerich J.M."/>
            <person name="Beyne E."/>
            <person name="Bleykasten C."/>
            <person name="Boisrame A."/>
            <person name="Boyer J."/>
            <person name="Cattolico L."/>
            <person name="Confanioleri F."/>
            <person name="de Daruvar A."/>
            <person name="Despons L."/>
            <person name="Fabre E."/>
            <person name="Fairhead C."/>
            <person name="Ferry-Dumazet H."/>
            <person name="Groppi A."/>
            <person name="Hantraye F."/>
            <person name="Hennequin C."/>
            <person name="Jauniaux N."/>
            <person name="Joyet P."/>
            <person name="Kachouri R."/>
            <person name="Kerrest A."/>
            <person name="Koszul R."/>
            <person name="Lemaire M."/>
            <person name="Lesur I."/>
            <person name="Ma L."/>
            <person name="Muller H."/>
            <person name="Nicaud J.M."/>
            <person name="Nikolski M."/>
            <person name="Oztas S."/>
            <person name="Ozier-Kalogeropoulos O."/>
            <person name="Pellenz S."/>
            <person name="Potier S."/>
            <person name="Richard G.F."/>
            <person name="Straub M.L."/>
            <person name="Suleau A."/>
            <person name="Swennene D."/>
            <person name="Tekaia F."/>
            <person name="Wesolowski-Louvel M."/>
            <person name="Westhof E."/>
            <person name="Wirth B."/>
            <person name="Zeniou-Meyer M."/>
            <person name="Zivanovic I."/>
            <person name="Bolotin-Fukuhara M."/>
            <person name="Thierry A."/>
            <person name="Bouchier C."/>
            <person name="Caudron B."/>
            <person name="Scarpelli C."/>
            <person name="Gaillardin C."/>
            <person name="Weissenbach J."/>
            <person name="Wincker P."/>
            <person name="Souciet J.L."/>
        </authorList>
    </citation>
    <scope>NUCLEOTIDE SEQUENCE [LARGE SCALE GENOMIC DNA]</scope>
    <source>
        <strain evidence="2">ATCC 36239 / CBS 767 / BCRC 21394 / JCM 1990 / NBRC 0083 / IGC 2968</strain>
    </source>
</reference>
<dbReference type="AlphaFoldDB" id="Q6BYH3"/>
<dbReference type="OMA" id="NASWAST"/>
<dbReference type="VEuPathDB" id="FungiDB:DEHA2A09548g"/>
<dbReference type="RefSeq" id="XP_456746.1">
    <property type="nucleotide sequence ID" value="XM_456746.1"/>
</dbReference>
<proteinExistence type="predicted"/>
<dbReference type="InParanoid" id="Q6BYH3"/>
<dbReference type="OrthoDB" id="3978952at2759"/>
<gene>
    <name evidence="1" type="ordered locus">DEHA2A09548g</name>
</gene>